<dbReference type="EnsemblMetazoa" id="CLYHEMT007517.1">
    <property type="protein sequence ID" value="CLYHEMP007517.1"/>
    <property type="gene ID" value="CLYHEMG007517"/>
</dbReference>
<dbReference type="Gene3D" id="1.10.238.10">
    <property type="entry name" value="EF-hand"/>
    <property type="match status" value="1"/>
</dbReference>
<dbReference type="Pfam" id="PF16744">
    <property type="entry name" value="zf-RING_15"/>
    <property type="match status" value="1"/>
</dbReference>
<dbReference type="SUPFAM" id="SSF57903">
    <property type="entry name" value="FYVE/PHD zinc finger"/>
    <property type="match status" value="1"/>
</dbReference>
<protein>
    <recommendedName>
        <fullName evidence="2">KIAA1045 RING finger domain-containing protein</fullName>
    </recommendedName>
</protein>
<proteinExistence type="predicted"/>
<sequence>MSATKDPLSELSEEKILLGEHQLTFTDTSLAWRLFKQIYQSETDVAVGGALEADEGVHARERSRTVALKNFQEILDGDQHCSDSECKHTKPPDFIQYDWVYYKERTHEPKCEFCHKNTEVTKDERHFCRICDRVFHEGCLVSRGFCSDELSAMTLAESANILGWSCPDCEGLFSLLSGEEQEEIIELFNSVSGDDGVIDRKEFLNLQKEEYQKLVGTEMPSFREKQEMELFSKIDRDHTGSIDYWEFLHPMAIRYLSRRSSMDILNLLTPKEVIGFKEYFVEYDVENVGSIPQTKAKEAYVNWYRSKVKECGKNYIDFEWYGGLKENHLLQVIRESLAKHSPEKQKLHTEEEAKKEVLIHWSDYLKHCALHILSARANTGEQKPLIPPMPSILYATDGVSHAHDDFLKLCDEAMKWTNYLERKGFTV</sequence>
<dbReference type="OrthoDB" id="9978298at2759"/>
<keyword evidence="4" id="KW-1185">Reference proteome</keyword>
<reference evidence="3" key="1">
    <citation type="submission" date="2021-01" db="UniProtKB">
        <authorList>
            <consortium name="EnsemblMetazoa"/>
        </authorList>
    </citation>
    <scope>IDENTIFICATION</scope>
</reference>
<keyword evidence="1" id="KW-0106">Calcium</keyword>
<dbReference type="AlphaFoldDB" id="A0A7M5UXL6"/>
<accession>A0A7M5UXL6</accession>
<evidence type="ECO:0000256" key="1">
    <source>
        <dbReference type="ARBA" id="ARBA00022837"/>
    </source>
</evidence>
<dbReference type="PROSITE" id="PS00018">
    <property type="entry name" value="EF_HAND_1"/>
    <property type="match status" value="1"/>
</dbReference>
<evidence type="ECO:0000313" key="3">
    <source>
        <dbReference type="EnsemblMetazoa" id="CLYHEMP007517.1"/>
    </source>
</evidence>
<dbReference type="InterPro" id="IPR031946">
    <property type="entry name" value="KIAA1045_Zf_RING"/>
</dbReference>
<dbReference type="InterPro" id="IPR013083">
    <property type="entry name" value="Znf_RING/FYVE/PHD"/>
</dbReference>
<evidence type="ECO:0000259" key="2">
    <source>
        <dbReference type="Pfam" id="PF16744"/>
    </source>
</evidence>
<dbReference type="Gene3D" id="3.30.40.10">
    <property type="entry name" value="Zinc/RING finger domain, C3HC4 (zinc finger)"/>
    <property type="match status" value="1"/>
</dbReference>
<dbReference type="GeneID" id="136808573"/>
<dbReference type="CDD" id="cd15489">
    <property type="entry name" value="PHD_SF"/>
    <property type="match status" value="1"/>
</dbReference>
<dbReference type="InterPro" id="IPR011992">
    <property type="entry name" value="EF-hand-dom_pair"/>
</dbReference>
<dbReference type="RefSeq" id="XP_066921203.1">
    <property type="nucleotide sequence ID" value="XM_067065102.1"/>
</dbReference>
<dbReference type="SUPFAM" id="SSF47473">
    <property type="entry name" value="EF-hand"/>
    <property type="match status" value="1"/>
</dbReference>
<organism evidence="3 4">
    <name type="scientific">Clytia hemisphaerica</name>
    <dbReference type="NCBI Taxonomy" id="252671"/>
    <lineage>
        <taxon>Eukaryota</taxon>
        <taxon>Metazoa</taxon>
        <taxon>Cnidaria</taxon>
        <taxon>Hydrozoa</taxon>
        <taxon>Hydroidolina</taxon>
        <taxon>Leptothecata</taxon>
        <taxon>Obeliida</taxon>
        <taxon>Clytiidae</taxon>
        <taxon>Clytia</taxon>
    </lineage>
</organism>
<feature type="domain" description="KIAA1045 RING finger" evidence="2">
    <location>
        <begin position="111"/>
        <end position="178"/>
    </location>
</feature>
<evidence type="ECO:0000313" key="4">
    <source>
        <dbReference type="Proteomes" id="UP000594262"/>
    </source>
</evidence>
<name>A0A7M5UXL6_9CNID</name>
<dbReference type="Proteomes" id="UP000594262">
    <property type="component" value="Unplaced"/>
</dbReference>
<dbReference type="InterPro" id="IPR011011">
    <property type="entry name" value="Znf_FYVE_PHD"/>
</dbReference>
<dbReference type="InterPro" id="IPR018247">
    <property type="entry name" value="EF_Hand_1_Ca_BS"/>
</dbReference>